<organism evidence="2">
    <name type="scientific">Homalodisca liturata</name>
    <dbReference type="NCBI Taxonomy" id="320908"/>
    <lineage>
        <taxon>Eukaryota</taxon>
        <taxon>Metazoa</taxon>
        <taxon>Ecdysozoa</taxon>
        <taxon>Arthropoda</taxon>
        <taxon>Hexapoda</taxon>
        <taxon>Insecta</taxon>
        <taxon>Pterygota</taxon>
        <taxon>Neoptera</taxon>
        <taxon>Paraneoptera</taxon>
        <taxon>Hemiptera</taxon>
        <taxon>Auchenorrhyncha</taxon>
        <taxon>Membracoidea</taxon>
        <taxon>Cicadellidae</taxon>
        <taxon>Cicadellinae</taxon>
        <taxon>Proconiini</taxon>
        <taxon>Homalodisca</taxon>
    </lineage>
</organism>
<protein>
    <submittedName>
        <fullName evidence="2">Uncharacterized protein</fullName>
    </submittedName>
</protein>
<name>A0A1B6JVF7_9HEMI</name>
<sequence>QAAHLSLSNPPQAAHLSLSNPPQAAHLSNPPQAAHLSLSNPPQAAHLSNPPQAAHLSLSNPPQAAHLSLSNPPLAAHLRLRNLPQAAHLSLRNPPQAAHLSNLHSHPLAKVPRSTTSREKLRDAAPRPGEIQELLSLPQSQTLSTHTAQRVSRRLAGARLRTTQFHVYLDCVYCDSTNQTNHVELSCSLEP</sequence>
<proteinExistence type="predicted"/>
<gene>
    <name evidence="2" type="ORF">g.15340</name>
</gene>
<reference evidence="2" key="1">
    <citation type="submission" date="2015-11" db="EMBL/GenBank/DDBJ databases">
        <title>De novo transcriptome assembly of four potential Pierce s Disease insect vectors from Arizona vineyards.</title>
        <authorList>
            <person name="Tassone E.E."/>
        </authorList>
    </citation>
    <scope>NUCLEOTIDE SEQUENCE</scope>
</reference>
<feature type="region of interest" description="Disordered" evidence="1">
    <location>
        <begin position="1"/>
        <end position="69"/>
    </location>
</feature>
<feature type="compositionally biased region" description="Polar residues" evidence="1">
    <location>
        <begin position="1"/>
        <end position="22"/>
    </location>
</feature>
<dbReference type="AlphaFoldDB" id="A0A1B6JVF7"/>
<accession>A0A1B6JVF7</accession>
<evidence type="ECO:0000313" key="2">
    <source>
        <dbReference type="EMBL" id="JAT02894.1"/>
    </source>
</evidence>
<dbReference type="EMBL" id="GECU01004813">
    <property type="protein sequence ID" value="JAT02894.1"/>
    <property type="molecule type" value="Transcribed_RNA"/>
</dbReference>
<feature type="non-terminal residue" evidence="2">
    <location>
        <position position="1"/>
    </location>
</feature>
<evidence type="ECO:0000256" key="1">
    <source>
        <dbReference type="SAM" id="MobiDB-lite"/>
    </source>
</evidence>